<keyword evidence="1" id="KW-1133">Transmembrane helix</keyword>
<dbReference type="EMBL" id="MEVT01000008">
    <property type="protein sequence ID" value="OGC63108.1"/>
    <property type="molecule type" value="Genomic_DNA"/>
</dbReference>
<dbReference type="AlphaFoldDB" id="A0A1F4W1F4"/>
<keyword evidence="1" id="KW-0472">Membrane</keyword>
<sequence length="107" mass="11398">MKRLIFVTELLLLNLLVFAQEAPEVRDISIEGLIGAVAKILYPAGIFIGVAMVVKSGYDFMVSQGSPNSTKAASENLTSALLGLLFILLSVVILRVIINSLFGGVGF</sequence>
<gene>
    <name evidence="2" type="ORF">A2264_00195</name>
</gene>
<accession>A0A1F4W1F4</accession>
<organism evidence="2 3">
    <name type="scientific">candidate division WWE3 bacterium RIFOXYA2_FULL_46_9</name>
    <dbReference type="NCBI Taxonomy" id="1802636"/>
    <lineage>
        <taxon>Bacteria</taxon>
        <taxon>Katanobacteria</taxon>
    </lineage>
</organism>
<evidence type="ECO:0000313" key="2">
    <source>
        <dbReference type="EMBL" id="OGC63108.1"/>
    </source>
</evidence>
<feature type="transmembrane region" description="Helical" evidence="1">
    <location>
        <begin position="79"/>
        <end position="98"/>
    </location>
</feature>
<feature type="transmembrane region" description="Helical" evidence="1">
    <location>
        <begin position="35"/>
        <end position="58"/>
    </location>
</feature>
<keyword evidence="1" id="KW-0812">Transmembrane</keyword>
<name>A0A1F4W1F4_UNCKA</name>
<reference evidence="2 3" key="1">
    <citation type="journal article" date="2016" name="Nat. Commun.">
        <title>Thousands of microbial genomes shed light on interconnected biogeochemical processes in an aquifer system.</title>
        <authorList>
            <person name="Anantharaman K."/>
            <person name="Brown C.T."/>
            <person name="Hug L.A."/>
            <person name="Sharon I."/>
            <person name="Castelle C.J."/>
            <person name="Probst A.J."/>
            <person name="Thomas B.C."/>
            <person name="Singh A."/>
            <person name="Wilkins M.J."/>
            <person name="Karaoz U."/>
            <person name="Brodie E.L."/>
            <person name="Williams K.H."/>
            <person name="Hubbard S.S."/>
            <person name="Banfield J.F."/>
        </authorList>
    </citation>
    <scope>NUCLEOTIDE SEQUENCE [LARGE SCALE GENOMIC DNA]</scope>
</reference>
<dbReference type="Proteomes" id="UP000176614">
    <property type="component" value="Unassembled WGS sequence"/>
</dbReference>
<evidence type="ECO:0000256" key="1">
    <source>
        <dbReference type="SAM" id="Phobius"/>
    </source>
</evidence>
<proteinExistence type="predicted"/>
<comment type="caution">
    <text evidence="2">The sequence shown here is derived from an EMBL/GenBank/DDBJ whole genome shotgun (WGS) entry which is preliminary data.</text>
</comment>
<evidence type="ECO:0000313" key="3">
    <source>
        <dbReference type="Proteomes" id="UP000176614"/>
    </source>
</evidence>
<protein>
    <submittedName>
        <fullName evidence="2">Uncharacterized protein</fullName>
    </submittedName>
</protein>